<dbReference type="OrthoDB" id="300709at2759"/>
<comment type="caution">
    <text evidence="4">The sequence shown here is derived from an EMBL/GenBank/DDBJ whole genome shotgun (WGS) entry which is preliminary data.</text>
</comment>
<evidence type="ECO:0000259" key="3">
    <source>
        <dbReference type="Pfam" id="PF05368"/>
    </source>
</evidence>
<organism evidence="4 5">
    <name type="scientific">Xylaria flabelliformis</name>
    <dbReference type="NCBI Taxonomy" id="2512241"/>
    <lineage>
        <taxon>Eukaryota</taxon>
        <taxon>Fungi</taxon>
        <taxon>Dikarya</taxon>
        <taxon>Ascomycota</taxon>
        <taxon>Pezizomycotina</taxon>
        <taxon>Sordariomycetes</taxon>
        <taxon>Xylariomycetidae</taxon>
        <taxon>Xylariales</taxon>
        <taxon>Xylariaceae</taxon>
        <taxon>Xylaria</taxon>
    </lineage>
</organism>
<dbReference type="Gene3D" id="3.90.25.10">
    <property type="entry name" value="UDP-galactose 4-epimerase, domain 1"/>
    <property type="match status" value="1"/>
</dbReference>
<keyword evidence="5" id="KW-1185">Reference proteome</keyword>
<dbReference type="SUPFAM" id="SSF51735">
    <property type="entry name" value="NAD(P)-binding Rossmann-fold domains"/>
    <property type="match status" value="1"/>
</dbReference>
<dbReference type="InterPro" id="IPR051164">
    <property type="entry name" value="NmrA-like_oxidored"/>
</dbReference>
<dbReference type="CDD" id="cd05251">
    <property type="entry name" value="NmrA_like_SDR_a"/>
    <property type="match status" value="1"/>
</dbReference>
<dbReference type="AlphaFoldDB" id="A0A553HUL6"/>
<dbReference type="PANTHER" id="PTHR42748:SF31">
    <property type="entry name" value="NMRA-LIKE DOMAIN-CONTAINING PROTEIN-RELATED"/>
    <property type="match status" value="1"/>
</dbReference>
<accession>A0A553HUL6</accession>
<feature type="domain" description="NmrA-like" evidence="3">
    <location>
        <begin position="5"/>
        <end position="307"/>
    </location>
</feature>
<dbReference type="InterPro" id="IPR008030">
    <property type="entry name" value="NmrA-like"/>
</dbReference>
<keyword evidence="2" id="KW-0521">NADP</keyword>
<dbReference type="GO" id="GO:0005634">
    <property type="term" value="C:nucleus"/>
    <property type="evidence" value="ECO:0007669"/>
    <property type="project" value="TreeGrafter"/>
</dbReference>
<protein>
    <recommendedName>
        <fullName evidence="3">NmrA-like domain-containing protein</fullName>
    </recommendedName>
</protein>
<dbReference type="STRING" id="2512241.A0A553HUL6"/>
<dbReference type="EMBL" id="VFLP01000043">
    <property type="protein sequence ID" value="TRX91631.1"/>
    <property type="molecule type" value="Genomic_DNA"/>
</dbReference>
<dbReference type="Gene3D" id="3.40.50.720">
    <property type="entry name" value="NAD(P)-binding Rossmann-like Domain"/>
    <property type="match status" value="1"/>
</dbReference>
<evidence type="ECO:0000256" key="2">
    <source>
        <dbReference type="ARBA" id="ARBA00022857"/>
    </source>
</evidence>
<name>A0A553HUL6_9PEZI</name>
<reference evidence="5" key="1">
    <citation type="submission" date="2019-06" db="EMBL/GenBank/DDBJ databases">
        <title>Draft genome sequence of the griseofulvin-producing fungus Xylaria cubensis strain G536.</title>
        <authorList>
            <person name="Mead M.E."/>
            <person name="Raja H.A."/>
            <person name="Steenwyk J.L."/>
            <person name="Knowles S.L."/>
            <person name="Oberlies N.H."/>
            <person name="Rokas A."/>
        </authorList>
    </citation>
    <scope>NUCLEOTIDE SEQUENCE [LARGE SCALE GENOMIC DNA]</scope>
    <source>
        <strain evidence="5">G536</strain>
    </source>
</reference>
<comment type="similarity">
    <text evidence="1">Belongs to the NmrA-type oxidoreductase family.</text>
</comment>
<sequence>MAGRKVITVFGATGAQGGGVAATFLGDLGLRSEWDVRAVTRDPSQDSAKQLEMKGAEVVKADLDDVESIVNAVKGSYAVYGTTNYWEKASVEVEVQQGRNLADAVKQAGVQHFVWSSLLNITELSKGVLPNVYHFDSKAKVESYVRELGIPATFFMPGFYMTGIPGDMLKAQGPDGPWVFALPLSADAQIPMYHPKDTGKYVKAILQNADKLLGKRFLGATAYMTPKEVVERFSKAFPAIGANASFFQVSEDMFRAAMKGKGMPDFIVTELFENVKLMDTFGYFGGESLEPTHELVNDSLTTWDEYVKEAEAFKGLL</sequence>
<dbReference type="Pfam" id="PF05368">
    <property type="entry name" value="NmrA"/>
    <property type="match status" value="1"/>
</dbReference>
<dbReference type="PANTHER" id="PTHR42748">
    <property type="entry name" value="NITROGEN METABOLITE REPRESSION PROTEIN NMRA FAMILY MEMBER"/>
    <property type="match status" value="1"/>
</dbReference>
<gene>
    <name evidence="4" type="ORF">FHL15_007413</name>
</gene>
<dbReference type="InterPro" id="IPR036291">
    <property type="entry name" value="NAD(P)-bd_dom_sf"/>
</dbReference>
<evidence type="ECO:0000256" key="1">
    <source>
        <dbReference type="ARBA" id="ARBA00006328"/>
    </source>
</evidence>
<proteinExistence type="inferred from homology"/>
<evidence type="ECO:0000313" key="4">
    <source>
        <dbReference type="EMBL" id="TRX91631.1"/>
    </source>
</evidence>
<dbReference type="Proteomes" id="UP000319160">
    <property type="component" value="Unassembled WGS sequence"/>
</dbReference>
<evidence type="ECO:0000313" key="5">
    <source>
        <dbReference type="Proteomes" id="UP000319160"/>
    </source>
</evidence>